<dbReference type="RefSeq" id="WP_281736926.1">
    <property type="nucleotide sequence ID" value="NZ_JAKETQ010000003.1"/>
</dbReference>
<keyword evidence="2" id="KW-0472">Membrane</keyword>
<reference evidence="3" key="1">
    <citation type="submission" date="2022-03" db="EMBL/GenBank/DDBJ databases">
        <title>The complete genome sequence of a Methyloterrigena soli.</title>
        <authorList>
            <person name="Zi Z."/>
        </authorList>
    </citation>
    <scope>NUCLEOTIDE SEQUENCE</scope>
    <source>
        <strain evidence="3">M48</strain>
    </source>
</reference>
<feature type="region of interest" description="Disordered" evidence="1">
    <location>
        <begin position="414"/>
        <end position="506"/>
    </location>
</feature>
<feature type="region of interest" description="Disordered" evidence="1">
    <location>
        <begin position="343"/>
        <end position="368"/>
    </location>
</feature>
<feature type="compositionally biased region" description="Pro residues" evidence="1">
    <location>
        <begin position="93"/>
        <end position="103"/>
    </location>
</feature>
<evidence type="ECO:0000313" key="3">
    <source>
        <dbReference type="EMBL" id="MCI0128890.1"/>
    </source>
</evidence>
<organism evidence="3 4">
    <name type="scientific">Paradevosia shaoguanensis</name>
    <dbReference type="NCBI Taxonomy" id="1335043"/>
    <lineage>
        <taxon>Bacteria</taxon>
        <taxon>Pseudomonadati</taxon>
        <taxon>Pseudomonadota</taxon>
        <taxon>Alphaproteobacteria</taxon>
        <taxon>Hyphomicrobiales</taxon>
        <taxon>Devosiaceae</taxon>
        <taxon>Paradevosia</taxon>
    </lineage>
</organism>
<evidence type="ECO:0000256" key="2">
    <source>
        <dbReference type="SAM" id="Phobius"/>
    </source>
</evidence>
<proteinExistence type="predicted"/>
<accession>A0AA41UD00</accession>
<name>A0AA41UD00_9HYPH</name>
<feature type="compositionally biased region" description="Low complexity" evidence="1">
    <location>
        <begin position="494"/>
        <end position="506"/>
    </location>
</feature>
<feature type="transmembrane region" description="Helical" evidence="2">
    <location>
        <begin position="377"/>
        <end position="397"/>
    </location>
</feature>
<protein>
    <submittedName>
        <fullName evidence="3">Uncharacterized protein</fullName>
    </submittedName>
</protein>
<sequence length="698" mass="73649">MADYKELLRRAIAVLPENNGAARRAVYEKARTALVGQLRAIDPPLPAREITQHRLQLEDCIRQVEREASEAVIADLKQQEDAPAPRVRVPEPVAAPPPPPPPVVEAVEPEPEFVEPEPEFVEPEPEPEIEPEVVASAPEPEFEPEPVVEPEPEPESEPEADIDQIQALIDEADRAEAEPVEAAPEPVVEVTPEVVELPKAPIPPVQPQNIPSIVARAEATKTGPSTPLVFNNPAKPTPLKGPTFEPRRDGNAVAAQRLEPSLHSQAVARQHVADPIAAVEQNGAVALSTVREVEVEPGVAETPANDPQVTIDRAIATLDREARGEVSADGSVTKVEVNKDAEAVKPAKPSVSLSSDEDEDFEPGPVERGRGLNAVTIFLAVFALLLIGAAGAGYWAWREGYVDPAAMFGQSEATADATAPEANPASVPATEPNPDATGPGNTVATAQTAEPTQELKPDDRLSADQPSTVPLTTPPPAQVNAPNADDKSDERLPASEPAAAPQVAAADATSPAAANLAGNQSLLLEASDDGTTGAVPFSGTVEWSKGKDEVGQPTLVGKAKIPARNLTVDVLIRRNADPSLPASHLMEVNFDVSQTFIGGSIAGLPGVLLKNEELVQGTPLIGASARVVGNSFLFALSASPSDSTTNSNLLTSRKWMDLAIIYATGKRAIITLEKDEDAAKLFDDVFAEWAKAPPLAEN</sequence>
<feature type="compositionally biased region" description="Basic and acidic residues" evidence="1">
    <location>
        <begin position="484"/>
        <end position="493"/>
    </location>
</feature>
<evidence type="ECO:0000256" key="1">
    <source>
        <dbReference type="SAM" id="MobiDB-lite"/>
    </source>
</evidence>
<dbReference type="EMBL" id="JALAZD010000003">
    <property type="protein sequence ID" value="MCI0128890.1"/>
    <property type="molecule type" value="Genomic_DNA"/>
</dbReference>
<feature type="compositionally biased region" description="Acidic residues" evidence="1">
    <location>
        <begin position="107"/>
        <end position="131"/>
    </location>
</feature>
<feature type="compositionally biased region" description="Basic and acidic residues" evidence="1">
    <location>
        <begin position="453"/>
        <end position="462"/>
    </location>
</feature>
<feature type="compositionally biased region" description="Polar residues" evidence="1">
    <location>
        <begin position="439"/>
        <end position="451"/>
    </location>
</feature>
<feature type="region of interest" description="Disordered" evidence="1">
    <location>
        <begin position="75"/>
        <end position="165"/>
    </location>
</feature>
<feature type="region of interest" description="Disordered" evidence="1">
    <location>
        <begin position="222"/>
        <end position="248"/>
    </location>
</feature>
<evidence type="ECO:0000313" key="4">
    <source>
        <dbReference type="Proteomes" id="UP001156140"/>
    </source>
</evidence>
<gene>
    <name evidence="3" type="ORF">ML536_18810</name>
</gene>
<keyword evidence="4" id="KW-1185">Reference proteome</keyword>
<comment type="caution">
    <text evidence="3">The sequence shown here is derived from an EMBL/GenBank/DDBJ whole genome shotgun (WGS) entry which is preliminary data.</text>
</comment>
<feature type="compositionally biased region" description="Low complexity" evidence="1">
    <location>
        <begin position="82"/>
        <end position="92"/>
    </location>
</feature>
<keyword evidence="2" id="KW-0812">Transmembrane</keyword>
<feature type="compositionally biased region" description="Acidic residues" evidence="1">
    <location>
        <begin position="140"/>
        <end position="162"/>
    </location>
</feature>
<dbReference type="AlphaFoldDB" id="A0AA41UD00"/>
<keyword evidence="2" id="KW-1133">Transmembrane helix</keyword>
<dbReference type="Proteomes" id="UP001156140">
    <property type="component" value="Unassembled WGS sequence"/>
</dbReference>